<keyword evidence="2" id="KW-1185">Reference proteome</keyword>
<evidence type="ECO:0000313" key="1">
    <source>
        <dbReference type="EMBL" id="QDE58121.1"/>
    </source>
</evidence>
<protein>
    <submittedName>
        <fullName evidence="1">Uncharacterized protein</fullName>
    </submittedName>
</protein>
<proteinExistence type="predicted"/>
<dbReference type="AlphaFoldDB" id="A0A4Y6ADF3"/>
<organism evidence="1 2">
    <name type="scientific">Bacillus velezensis (strain DSM 23117 / BGSC 10A6 / LMG 26770 / FZB42)</name>
    <name type="common">Bacillus amyloliquefaciens subsp. plantarum</name>
    <dbReference type="NCBI Taxonomy" id="326423"/>
    <lineage>
        <taxon>Bacteria</taxon>
        <taxon>Bacillati</taxon>
        <taxon>Bacillota</taxon>
        <taxon>Bacilli</taxon>
        <taxon>Bacillales</taxon>
        <taxon>Bacillaceae</taxon>
        <taxon>Bacillus</taxon>
        <taxon>Bacillus amyloliquefaciens group</taxon>
    </lineage>
</organism>
<reference evidence="1 2" key="1">
    <citation type="journal article" date="2007" name="Nat. Biotechnol.">
        <title>Comparative analysis of the complete genome sequence of the plant growth-promoting bacterium Bacillus amyloliquefaciens FZB42.</title>
        <authorList>
            <person name="Chen X.H."/>
            <person name="Koumoutsi A."/>
            <person name="Scholz R."/>
            <person name="Eisenreich A."/>
            <person name="Schneider K."/>
            <person name="Heinemeyer I."/>
            <person name="Morgenstern B."/>
            <person name="Voss B."/>
            <person name="Hess W.R."/>
            <person name="Reva O."/>
            <person name="Junge H."/>
            <person name="Voigt B."/>
            <person name="Jungblut P.R."/>
            <person name="Vater J."/>
            <person name="Sussmuth R."/>
            <person name="Liesegang H."/>
            <person name="Strittmatter A."/>
            <person name="Gottschalk G."/>
            <person name="Borriss R."/>
        </authorList>
    </citation>
    <scope>NUCLEOTIDE SEQUENCE [LARGE SCALE GENOMIC DNA]</scope>
    <source>
        <strain evidence="2">DSM 23117 / BGSC 10A6 / LMG 26770 / FZB42</strain>
    </source>
</reference>
<sequence length="67" mass="7495">MLSTVLSLKNIQTPFYHFSRKRIEKHHFPCICQTAAACFAIPNAGKQINKSKPGGKKDENICSNTQC</sequence>
<dbReference type="KEGG" id="bay:RBAM_39085"/>
<dbReference type="Proteomes" id="UP000001120">
    <property type="component" value="Chromosome"/>
</dbReference>
<dbReference type="EMBL" id="CP000560">
    <property type="protein sequence ID" value="QDE58121.1"/>
    <property type="molecule type" value="Genomic_DNA"/>
</dbReference>
<accession>A0A4Y6ADF3</accession>
<name>A0A4Y6ADF3_BACVZ</name>
<gene>
    <name evidence="1" type="ORF">RBAM_39085</name>
</gene>
<evidence type="ECO:0000313" key="2">
    <source>
        <dbReference type="Proteomes" id="UP000001120"/>
    </source>
</evidence>